<evidence type="ECO:0000256" key="9">
    <source>
        <dbReference type="ARBA" id="ARBA00023163"/>
    </source>
</evidence>
<evidence type="ECO:0000256" key="1">
    <source>
        <dbReference type="ARBA" id="ARBA00004123"/>
    </source>
</evidence>
<dbReference type="GO" id="GO:0005634">
    <property type="term" value="C:nucleus"/>
    <property type="evidence" value="ECO:0007669"/>
    <property type="project" value="UniProtKB-SubCell"/>
</dbReference>
<feature type="compositionally biased region" description="Low complexity" evidence="12">
    <location>
        <begin position="321"/>
        <end position="332"/>
    </location>
</feature>
<dbReference type="Pfam" id="PF00096">
    <property type="entry name" value="zf-C2H2"/>
    <property type="match status" value="2"/>
</dbReference>
<evidence type="ECO:0000256" key="11">
    <source>
        <dbReference type="PROSITE-ProRule" id="PRU00042"/>
    </source>
</evidence>
<evidence type="ECO:0000256" key="8">
    <source>
        <dbReference type="ARBA" id="ARBA00023125"/>
    </source>
</evidence>
<feature type="compositionally biased region" description="Basic residues" evidence="12">
    <location>
        <begin position="98"/>
        <end position="114"/>
    </location>
</feature>
<keyword evidence="5 11" id="KW-0863">Zinc-finger</keyword>
<feature type="domain" description="C2H2-type" evidence="13">
    <location>
        <begin position="474"/>
        <end position="501"/>
    </location>
</feature>
<reference evidence="14" key="1">
    <citation type="journal article" date="2019" name="bioRxiv">
        <title>The Genome of the Zebra Mussel, Dreissena polymorpha: A Resource for Invasive Species Research.</title>
        <authorList>
            <person name="McCartney M.A."/>
            <person name="Auch B."/>
            <person name="Kono T."/>
            <person name="Mallez S."/>
            <person name="Zhang Y."/>
            <person name="Obille A."/>
            <person name="Becker A."/>
            <person name="Abrahante J.E."/>
            <person name="Garbe J."/>
            <person name="Badalamenti J.P."/>
            <person name="Herman A."/>
            <person name="Mangelson H."/>
            <person name="Liachko I."/>
            <person name="Sullivan S."/>
            <person name="Sone E.D."/>
            <person name="Koren S."/>
            <person name="Silverstein K.A.T."/>
            <person name="Beckman K.B."/>
            <person name="Gohl D.M."/>
        </authorList>
    </citation>
    <scope>NUCLEOTIDE SEQUENCE</scope>
    <source>
        <strain evidence="14">Duluth1</strain>
        <tissue evidence="14">Whole animal</tissue>
    </source>
</reference>
<organism evidence="14 15">
    <name type="scientific">Dreissena polymorpha</name>
    <name type="common">Zebra mussel</name>
    <name type="synonym">Mytilus polymorpha</name>
    <dbReference type="NCBI Taxonomy" id="45954"/>
    <lineage>
        <taxon>Eukaryota</taxon>
        <taxon>Metazoa</taxon>
        <taxon>Spiralia</taxon>
        <taxon>Lophotrochozoa</taxon>
        <taxon>Mollusca</taxon>
        <taxon>Bivalvia</taxon>
        <taxon>Autobranchia</taxon>
        <taxon>Heteroconchia</taxon>
        <taxon>Euheterodonta</taxon>
        <taxon>Imparidentia</taxon>
        <taxon>Neoheterodontei</taxon>
        <taxon>Myida</taxon>
        <taxon>Dreissenoidea</taxon>
        <taxon>Dreissenidae</taxon>
        <taxon>Dreissena</taxon>
    </lineage>
</organism>
<keyword evidence="8" id="KW-0238">DNA-binding</keyword>
<dbReference type="InterPro" id="IPR013087">
    <property type="entry name" value="Znf_C2H2_type"/>
</dbReference>
<feature type="region of interest" description="Disordered" evidence="12">
    <location>
        <begin position="234"/>
        <end position="278"/>
    </location>
</feature>
<name>A0A9D4LXH8_DREPO</name>
<dbReference type="Gene3D" id="3.30.160.60">
    <property type="entry name" value="Classic Zinc Finger"/>
    <property type="match status" value="2"/>
</dbReference>
<dbReference type="GO" id="GO:0000981">
    <property type="term" value="F:DNA-binding transcription factor activity, RNA polymerase II-specific"/>
    <property type="evidence" value="ECO:0007669"/>
    <property type="project" value="TreeGrafter"/>
</dbReference>
<dbReference type="AlphaFoldDB" id="A0A9D4LXH8"/>
<dbReference type="InterPro" id="IPR036236">
    <property type="entry name" value="Znf_C2H2_sf"/>
</dbReference>
<keyword evidence="6" id="KW-0862">Zinc</keyword>
<feature type="compositionally biased region" description="Polar residues" evidence="12">
    <location>
        <begin position="573"/>
        <end position="582"/>
    </location>
</feature>
<keyword evidence="15" id="KW-1185">Reference proteome</keyword>
<gene>
    <name evidence="14" type="ORF">DPMN_028551</name>
</gene>
<dbReference type="GO" id="GO:0000978">
    <property type="term" value="F:RNA polymerase II cis-regulatory region sequence-specific DNA binding"/>
    <property type="evidence" value="ECO:0007669"/>
    <property type="project" value="TreeGrafter"/>
</dbReference>
<feature type="region of interest" description="Disordered" evidence="12">
    <location>
        <begin position="86"/>
        <end position="121"/>
    </location>
</feature>
<evidence type="ECO:0000256" key="4">
    <source>
        <dbReference type="ARBA" id="ARBA00022737"/>
    </source>
</evidence>
<keyword evidence="7" id="KW-0805">Transcription regulation</keyword>
<keyword evidence="4" id="KW-0677">Repeat</keyword>
<dbReference type="PANTHER" id="PTHR24388:SF54">
    <property type="entry name" value="PROTEIN ESCARGOT"/>
    <property type="match status" value="1"/>
</dbReference>
<dbReference type="PROSITE" id="PS00028">
    <property type="entry name" value="ZINC_FINGER_C2H2_1"/>
    <property type="match status" value="1"/>
</dbReference>
<evidence type="ECO:0000256" key="2">
    <source>
        <dbReference type="ARBA" id="ARBA00006991"/>
    </source>
</evidence>
<comment type="caution">
    <text evidence="14">The sequence shown here is derived from an EMBL/GenBank/DDBJ whole genome shotgun (WGS) entry which is preliminary data.</text>
</comment>
<evidence type="ECO:0000256" key="5">
    <source>
        <dbReference type="ARBA" id="ARBA00022771"/>
    </source>
</evidence>
<feature type="region of interest" description="Disordered" evidence="12">
    <location>
        <begin position="559"/>
        <end position="600"/>
    </location>
</feature>
<feature type="compositionally biased region" description="Basic and acidic residues" evidence="12">
    <location>
        <begin position="86"/>
        <end position="97"/>
    </location>
</feature>
<feature type="compositionally biased region" description="Polar residues" evidence="12">
    <location>
        <begin position="337"/>
        <end position="347"/>
    </location>
</feature>
<comment type="subcellular location">
    <subcellularLocation>
        <location evidence="1">Nucleus</location>
    </subcellularLocation>
</comment>
<feature type="compositionally biased region" description="Basic and acidic residues" evidence="12">
    <location>
        <begin position="246"/>
        <end position="264"/>
    </location>
</feature>
<comment type="similarity">
    <text evidence="2">Belongs to the krueppel C2H2-type zinc-finger protein family.</text>
</comment>
<protein>
    <recommendedName>
        <fullName evidence="13">C2H2-type domain-containing protein</fullName>
    </recommendedName>
</protein>
<dbReference type="PANTHER" id="PTHR24388">
    <property type="entry name" value="ZINC FINGER PROTEIN"/>
    <property type="match status" value="1"/>
</dbReference>
<evidence type="ECO:0000313" key="14">
    <source>
        <dbReference type="EMBL" id="KAH3865512.1"/>
    </source>
</evidence>
<accession>A0A9D4LXH8</accession>
<dbReference type="Proteomes" id="UP000828390">
    <property type="component" value="Unassembled WGS sequence"/>
</dbReference>
<evidence type="ECO:0000259" key="13">
    <source>
        <dbReference type="PROSITE" id="PS50157"/>
    </source>
</evidence>
<dbReference type="InterPro" id="IPR050527">
    <property type="entry name" value="Snail/Krueppel_Znf"/>
</dbReference>
<feature type="domain" description="C2H2-type" evidence="13">
    <location>
        <begin position="502"/>
        <end position="529"/>
    </location>
</feature>
<reference evidence="14" key="2">
    <citation type="submission" date="2020-11" db="EMBL/GenBank/DDBJ databases">
        <authorList>
            <person name="McCartney M.A."/>
            <person name="Auch B."/>
            <person name="Kono T."/>
            <person name="Mallez S."/>
            <person name="Becker A."/>
            <person name="Gohl D.M."/>
            <person name="Silverstein K.A.T."/>
            <person name="Koren S."/>
            <person name="Bechman K.B."/>
            <person name="Herman A."/>
            <person name="Abrahante J.E."/>
            <person name="Garbe J."/>
        </authorList>
    </citation>
    <scope>NUCLEOTIDE SEQUENCE</scope>
    <source>
        <strain evidence="14">Duluth1</strain>
        <tissue evidence="14">Whole animal</tissue>
    </source>
</reference>
<sequence length="600" mass="66010">MSVNWDTQESTSCLRAVLKWEIQHLLERLAATGEETLLLTVNLENRDLDLLGSPLAQGFLDTSDLDSVKSRFVEFCTECSKEQGRSIKTHKSSDRNVNRKRKKSCNSLPHKRPSHQNGRLVDSANSQEFMNTGSSDVSDNDRHDTIPCQEIFGVNNQSKLTDHLENQSMDNKSAKFEQKSSSLAGNRSVRLKVGSDNCSSERLNAIQLDSSMCSLNSSDSRVEESVHSAYRTERVHSEAMTQSVHSVDRRGSVQSEHKTDNKALEEEDLTDSGNSLSESSLLSWKMPDHFPTLPIEDDSLTPPTLGQHIPPHLAFLSQGTSSSSRAKSPSLSAIPPSFSNSVITPSASKRPIRKCKSAGKQTARKSFQNGTQDSDLQAGIKQEPEPDCLLSARTTLTSEGHMRLVTGEAPMSDLVTAATDTEAKPFPPLSSLPFSMAISGTTRPPSKLFRSPAQDEDTSETALLDAAKVGVRCYQCPICLLMTRDRHDLKRHLRTHTKEKPYKCSYCSRSFTRKWDLENHQVKHGAVKQSAPAQSQGGIVTMDSYSRLVEKVLSGLREGKQGPELIEGEHSGDGSQEGNVGQDNVEGESVENGGSLFEEH</sequence>
<keyword evidence="10" id="KW-0539">Nucleus</keyword>
<feature type="compositionally biased region" description="Basic and acidic residues" evidence="12">
    <location>
        <begin position="559"/>
        <end position="572"/>
    </location>
</feature>
<evidence type="ECO:0000256" key="6">
    <source>
        <dbReference type="ARBA" id="ARBA00022833"/>
    </source>
</evidence>
<evidence type="ECO:0000256" key="7">
    <source>
        <dbReference type="ARBA" id="ARBA00023015"/>
    </source>
</evidence>
<dbReference type="SMART" id="SM00355">
    <property type="entry name" value="ZnF_C2H2"/>
    <property type="match status" value="2"/>
</dbReference>
<dbReference type="PROSITE" id="PS50157">
    <property type="entry name" value="ZINC_FINGER_C2H2_2"/>
    <property type="match status" value="2"/>
</dbReference>
<feature type="compositionally biased region" description="Polar residues" evidence="12">
    <location>
        <begin position="364"/>
        <end position="375"/>
    </location>
</feature>
<dbReference type="OrthoDB" id="6760945at2759"/>
<keyword evidence="3" id="KW-0479">Metal-binding</keyword>
<dbReference type="EMBL" id="JAIWYP010000002">
    <property type="protein sequence ID" value="KAH3865512.1"/>
    <property type="molecule type" value="Genomic_DNA"/>
</dbReference>
<evidence type="ECO:0000256" key="3">
    <source>
        <dbReference type="ARBA" id="ARBA00022723"/>
    </source>
</evidence>
<dbReference type="GO" id="GO:0008270">
    <property type="term" value="F:zinc ion binding"/>
    <property type="evidence" value="ECO:0007669"/>
    <property type="project" value="UniProtKB-KW"/>
</dbReference>
<feature type="region of interest" description="Disordered" evidence="12">
    <location>
        <begin position="315"/>
        <end position="386"/>
    </location>
</feature>
<proteinExistence type="inferred from homology"/>
<dbReference type="SUPFAM" id="SSF57667">
    <property type="entry name" value="beta-beta-alpha zinc fingers"/>
    <property type="match status" value="1"/>
</dbReference>
<keyword evidence="9" id="KW-0804">Transcription</keyword>
<evidence type="ECO:0000256" key="10">
    <source>
        <dbReference type="ARBA" id="ARBA00023242"/>
    </source>
</evidence>
<dbReference type="FunFam" id="3.30.160.60:FF:001156">
    <property type="entry name" value="Zinc finger protein 407"/>
    <property type="match status" value="1"/>
</dbReference>
<evidence type="ECO:0000313" key="15">
    <source>
        <dbReference type="Proteomes" id="UP000828390"/>
    </source>
</evidence>
<evidence type="ECO:0000256" key="12">
    <source>
        <dbReference type="SAM" id="MobiDB-lite"/>
    </source>
</evidence>